<comment type="similarity">
    <text evidence="1 3">Belongs to the short-chain dehydrogenases/reductases (SDR) family.</text>
</comment>
<dbReference type="InterPro" id="IPR020904">
    <property type="entry name" value="Sc_DH/Rdtase_CS"/>
</dbReference>
<name>A0A1X6WT80_9MICO</name>
<dbReference type="FunFam" id="3.40.50.720:FF:000084">
    <property type="entry name" value="Short-chain dehydrogenase reductase"/>
    <property type="match status" value="1"/>
</dbReference>
<gene>
    <name evidence="4" type="ORF">FM110_01210</name>
</gene>
<dbReference type="PROSITE" id="PS00061">
    <property type="entry name" value="ADH_SHORT"/>
    <property type="match status" value="1"/>
</dbReference>
<organism evidence="4 5">
    <name type="scientific">Brachybacterium nesterenkovii</name>
    <dbReference type="NCBI Taxonomy" id="47847"/>
    <lineage>
        <taxon>Bacteria</taxon>
        <taxon>Bacillati</taxon>
        <taxon>Actinomycetota</taxon>
        <taxon>Actinomycetes</taxon>
        <taxon>Micrococcales</taxon>
        <taxon>Dermabacteraceae</taxon>
        <taxon>Brachybacterium</taxon>
    </lineage>
</organism>
<dbReference type="PRINTS" id="PR00081">
    <property type="entry name" value="GDHRDH"/>
</dbReference>
<dbReference type="InterPro" id="IPR002347">
    <property type="entry name" value="SDR_fam"/>
</dbReference>
<sequence length="253" mass="25111">MIAQGRSVIITGAGSGIGRASALQVAALGAHAVVSDLNAETAGETVRLIEEAGGSASASVGDISDTAVVDAVVAEAAAHGPLRGLVNNAGVMDVFAGAGETDDATWERCLRVNLTAPFLLTRAVLPAMLEAGGGSIVNIASEAGIRGAAAGAAYTASKHGVVGLTRNTAYVYARQGVRTNAVLPGGVATNIMDSIDPSKIDQAGMGAITPVHQTAIRNAEPTELAALVAFLIADESSNVNGAIIPCDGGWSAG</sequence>
<evidence type="ECO:0000256" key="1">
    <source>
        <dbReference type="ARBA" id="ARBA00006484"/>
    </source>
</evidence>
<evidence type="ECO:0000313" key="5">
    <source>
        <dbReference type="Proteomes" id="UP000195981"/>
    </source>
</evidence>
<keyword evidence="2" id="KW-0560">Oxidoreductase</keyword>
<dbReference type="OrthoDB" id="7064009at2"/>
<dbReference type="Gene3D" id="3.40.50.720">
    <property type="entry name" value="NAD(P)-binding Rossmann-like Domain"/>
    <property type="match status" value="1"/>
</dbReference>
<proteinExistence type="inferred from homology"/>
<dbReference type="InterPro" id="IPR050259">
    <property type="entry name" value="SDR"/>
</dbReference>
<dbReference type="EMBL" id="FWFG01000013">
    <property type="protein sequence ID" value="SLM88159.1"/>
    <property type="molecule type" value="Genomic_DNA"/>
</dbReference>
<dbReference type="Proteomes" id="UP000195981">
    <property type="component" value="Unassembled WGS sequence"/>
</dbReference>
<keyword evidence="5" id="KW-1185">Reference proteome</keyword>
<dbReference type="AlphaFoldDB" id="A0A1X6WT80"/>
<reference evidence="4 5" key="1">
    <citation type="submission" date="2017-02" db="EMBL/GenBank/DDBJ databases">
        <authorList>
            <person name="Peterson S.W."/>
        </authorList>
    </citation>
    <scope>NUCLEOTIDE SEQUENCE [LARGE SCALE GENOMIC DNA]</scope>
    <source>
        <strain evidence="4 5">CIP104813</strain>
    </source>
</reference>
<accession>A0A1X6WT80</accession>
<dbReference type="PANTHER" id="PTHR42879:SF2">
    <property type="entry name" value="3-OXOACYL-[ACYL-CARRIER-PROTEIN] REDUCTASE FABG"/>
    <property type="match status" value="1"/>
</dbReference>
<dbReference type="CDD" id="cd05233">
    <property type="entry name" value="SDR_c"/>
    <property type="match status" value="1"/>
</dbReference>
<dbReference type="PANTHER" id="PTHR42879">
    <property type="entry name" value="3-OXOACYL-(ACYL-CARRIER-PROTEIN) REDUCTASE"/>
    <property type="match status" value="1"/>
</dbReference>
<dbReference type="SUPFAM" id="SSF51735">
    <property type="entry name" value="NAD(P)-binding Rossmann-fold domains"/>
    <property type="match status" value="1"/>
</dbReference>
<evidence type="ECO:0000256" key="2">
    <source>
        <dbReference type="ARBA" id="ARBA00023002"/>
    </source>
</evidence>
<evidence type="ECO:0000256" key="3">
    <source>
        <dbReference type="RuleBase" id="RU000363"/>
    </source>
</evidence>
<dbReference type="InterPro" id="IPR036291">
    <property type="entry name" value="NAD(P)-bd_dom_sf"/>
</dbReference>
<dbReference type="GO" id="GO:0032787">
    <property type="term" value="P:monocarboxylic acid metabolic process"/>
    <property type="evidence" value="ECO:0007669"/>
    <property type="project" value="UniProtKB-ARBA"/>
</dbReference>
<evidence type="ECO:0000313" key="4">
    <source>
        <dbReference type="EMBL" id="SLM88159.1"/>
    </source>
</evidence>
<protein>
    <submittedName>
        <fullName evidence="4">Oxidoreductase, short-chain dehydrogenase/reductase family</fullName>
    </submittedName>
</protein>
<dbReference type="Pfam" id="PF00106">
    <property type="entry name" value="adh_short"/>
    <property type="match status" value="1"/>
</dbReference>
<dbReference type="PRINTS" id="PR00080">
    <property type="entry name" value="SDRFAMILY"/>
</dbReference>
<dbReference type="GO" id="GO:0016491">
    <property type="term" value="F:oxidoreductase activity"/>
    <property type="evidence" value="ECO:0007669"/>
    <property type="project" value="UniProtKB-KW"/>
</dbReference>